<dbReference type="SUPFAM" id="SSF53163">
    <property type="entry name" value="HybD-like"/>
    <property type="match status" value="1"/>
</dbReference>
<keyword evidence="2" id="KW-1185">Reference proteome</keyword>
<protein>
    <submittedName>
        <fullName evidence="1">Spore protease YyaC</fullName>
    </submittedName>
</protein>
<keyword evidence="1" id="KW-0645">Protease</keyword>
<name>A0A3N9UAF8_9BACI</name>
<proteinExistence type="predicted"/>
<sequence length="186" mass="20641">MDKKYSLKVLPIVNSFEKSQFIGGIAELFDLSLLENRTVVILCIGTDQSTGDSFGPLVGSLLVKGQCLFPVFGTLEYPVDALNLQYTIKKIYKKFENPIVFAVDASLGKKEQIGTLYFREGSLCPGKSTYKKLPAVGDFQLCAVVNECDSPFFPSKINETRLYHVYLLANEAANIIMQCCKLTTKT</sequence>
<dbReference type="RefSeq" id="WP_124766366.1">
    <property type="nucleotide sequence ID" value="NZ_JAFBDY010000018.1"/>
</dbReference>
<gene>
    <name evidence="1" type="primary">yyaC</name>
    <name evidence="1" type="ORF">EBB45_16080</name>
</gene>
<accession>A0A3N9UAF8</accession>
<dbReference type="GO" id="GO:0006508">
    <property type="term" value="P:proteolysis"/>
    <property type="evidence" value="ECO:0007669"/>
    <property type="project" value="UniProtKB-KW"/>
</dbReference>
<evidence type="ECO:0000313" key="2">
    <source>
        <dbReference type="Proteomes" id="UP000274033"/>
    </source>
</evidence>
<organism evidence="1 2">
    <name type="scientific">Lysinibacillus composti</name>
    <dbReference type="NCBI Taxonomy" id="720633"/>
    <lineage>
        <taxon>Bacteria</taxon>
        <taxon>Bacillati</taxon>
        <taxon>Bacillota</taxon>
        <taxon>Bacilli</taxon>
        <taxon>Bacillales</taxon>
        <taxon>Bacillaceae</taxon>
        <taxon>Lysinibacillus</taxon>
    </lineage>
</organism>
<evidence type="ECO:0000313" key="1">
    <source>
        <dbReference type="EMBL" id="RQW73504.1"/>
    </source>
</evidence>
<dbReference type="InterPro" id="IPR023430">
    <property type="entry name" value="Pept_HybD-like_dom_sf"/>
</dbReference>
<dbReference type="EMBL" id="RRCT01000019">
    <property type="protein sequence ID" value="RQW73504.1"/>
    <property type="molecule type" value="Genomic_DNA"/>
</dbReference>
<dbReference type="GO" id="GO:0008233">
    <property type="term" value="F:peptidase activity"/>
    <property type="evidence" value="ECO:0007669"/>
    <property type="project" value="UniProtKB-KW"/>
</dbReference>
<dbReference type="OrthoDB" id="9815953at2"/>
<dbReference type="Pfam" id="PF06866">
    <property type="entry name" value="DUF1256"/>
    <property type="match status" value="1"/>
</dbReference>
<keyword evidence="1" id="KW-0378">Hydrolase</keyword>
<dbReference type="NCBIfam" id="TIGR02841">
    <property type="entry name" value="spore_YyaC"/>
    <property type="match status" value="1"/>
</dbReference>
<dbReference type="InterPro" id="IPR009665">
    <property type="entry name" value="YyaC"/>
</dbReference>
<dbReference type="Proteomes" id="UP000274033">
    <property type="component" value="Unassembled WGS sequence"/>
</dbReference>
<reference evidence="1 2" key="1">
    <citation type="journal article" date="2013" name="J. Microbiol.">
        <title>Lysinibacillus chungkukjangi sp. nov., isolated from Chungkukjang, Korean fermented soybean food.</title>
        <authorList>
            <person name="Kim S.J."/>
            <person name="Jang Y.H."/>
            <person name="Hamada M."/>
            <person name="Ahn J.H."/>
            <person name="Weon H.Y."/>
            <person name="Suzuki K."/>
            <person name="Whang K.S."/>
            <person name="Kwon S.W."/>
        </authorList>
    </citation>
    <scope>NUCLEOTIDE SEQUENCE [LARGE SCALE GENOMIC DNA]</scope>
    <source>
        <strain evidence="1 2">MCCC 1A12701</strain>
    </source>
</reference>
<comment type="caution">
    <text evidence="1">The sequence shown here is derived from an EMBL/GenBank/DDBJ whole genome shotgun (WGS) entry which is preliminary data.</text>
</comment>
<dbReference type="AlphaFoldDB" id="A0A3N9UAF8"/>